<gene>
    <name evidence="2" type="ORF">LSH36_329g02028</name>
</gene>
<evidence type="ECO:0000313" key="3">
    <source>
        <dbReference type="Proteomes" id="UP001208570"/>
    </source>
</evidence>
<feature type="signal peptide" evidence="1">
    <location>
        <begin position="1"/>
        <end position="28"/>
    </location>
</feature>
<dbReference type="Proteomes" id="UP001208570">
    <property type="component" value="Unassembled WGS sequence"/>
</dbReference>
<dbReference type="AlphaFoldDB" id="A0AAD9N315"/>
<comment type="caution">
    <text evidence="2">The sequence shown here is derived from an EMBL/GenBank/DDBJ whole genome shotgun (WGS) entry which is preliminary data.</text>
</comment>
<sequence length="162" mass="18092">MPADYSSNVMMIPLFLLCIVTVTVHVSAGVCVENPNVIPCYDNTYCQCISAPFELCDVPISNTNNWTPGAHVMSNCENIPLYTAVATFDNGHYNWQDDLGHAGLFYGDCTGSGFKIIDQWCGRVMDYTYYPVGGYTDGDEAYRWRTDAVNYYVINPCPVYPC</sequence>
<proteinExistence type="predicted"/>
<dbReference type="InterPro" id="IPR047746">
    <property type="entry name" value="Dae2/Tae2-like"/>
</dbReference>
<feature type="chain" id="PRO_5042242645" evidence="1">
    <location>
        <begin position="29"/>
        <end position="162"/>
    </location>
</feature>
<dbReference type="NCBIfam" id="NF033857">
    <property type="entry name" value="BPSL0067_fam"/>
    <property type="match status" value="1"/>
</dbReference>
<dbReference type="EMBL" id="JAODUP010000329">
    <property type="protein sequence ID" value="KAK2152424.1"/>
    <property type="molecule type" value="Genomic_DNA"/>
</dbReference>
<accession>A0AAD9N315</accession>
<evidence type="ECO:0000313" key="2">
    <source>
        <dbReference type="EMBL" id="KAK2152424.1"/>
    </source>
</evidence>
<protein>
    <submittedName>
        <fullName evidence="2">Uncharacterized protein</fullName>
    </submittedName>
</protein>
<keyword evidence="3" id="KW-1185">Reference proteome</keyword>
<reference evidence="2" key="1">
    <citation type="journal article" date="2023" name="Mol. Biol. Evol.">
        <title>Third-Generation Sequencing Reveals the Adaptive Role of the Epigenome in Three Deep-Sea Polychaetes.</title>
        <authorList>
            <person name="Perez M."/>
            <person name="Aroh O."/>
            <person name="Sun Y."/>
            <person name="Lan Y."/>
            <person name="Juniper S.K."/>
            <person name="Young C.R."/>
            <person name="Angers B."/>
            <person name="Qian P.Y."/>
        </authorList>
    </citation>
    <scope>NUCLEOTIDE SEQUENCE</scope>
    <source>
        <strain evidence="2">P08H-3</strain>
    </source>
</reference>
<organism evidence="2 3">
    <name type="scientific">Paralvinella palmiformis</name>
    <dbReference type="NCBI Taxonomy" id="53620"/>
    <lineage>
        <taxon>Eukaryota</taxon>
        <taxon>Metazoa</taxon>
        <taxon>Spiralia</taxon>
        <taxon>Lophotrochozoa</taxon>
        <taxon>Annelida</taxon>
        <taxon>Polychaeta</taxon>
        <taxon>Sedentaria</taxon>
        <taxon>Canalipalpata</taxon>
        <taxon>Terebellida</taxon>
        <taxon>Terebelliformia</taxon>
        <taxon>Alvinellidae</taxon>
        <taxon>Paralvinella</taxon>
    </lineage>
</organism>
<name>A0AAD9N315_9ANNE</name>
<keyword evidence="1" id="KW-0732">Signal</keyword>
<evidence type="ECO:0000256" key="1">
    <source>
        <dbReference type="SAM" id="SignalP"/>
    </source>
</evidence>